<dbReference type="Gene3D" id="3.40.462.20">
    <property type="match status" value="1"/>
</dbReference>
<dbReference type="InterPro" id="IPR006094">
    <property type="entry name" value="Oxid_FAD_bind_N"/>
</dbReference>
<dbReference type="GO" id="GO:0016491">
    <property type="term" value="F:oxidoreductase activity"/>
    <property type="evidence" value="ECO:0007669"/>
    <property type="project" value="UniProtKB-KW"/>
</dbReference>
<dbReference type="InterPro" id="IPR016167">
    <property type="entry name" value="FAD-bd_PCMH_sub1"/>
</dbReference>
<organism evidence="7 8">
    <name type="scientific">Cellulomonas soli</name>
    <dbReference type="NCBI Taxonomy" id="931535"/>
    <lineage>
        <taxon>Bacteria</taxon>
        <taxon>Bacillati</taxon>
        <taxon>Actinomycetota</taxon>
        <taxon>Actinomycetes</taxon>
        <taxon>Micrococcales</taxon>
        <taxon>Cellulomonadaceae</taxon>
        <taxon>Cellulomonas</taxon>
    </lineage>
</organism>
<dbReference type="InterPro" id="IPR016169">
    <property type="entry name" value="FAD-bd_PCMH_sub2"/>
</dbReference>
<evidence type="ECO:0000256" key="3">
    <source>
        <dbReference type="ARBA" id="ARBA00022630"/>
    </source>
</evidence>
<dbReference type="PROSITE" id="PS51387">
    <property type="entry name" value="FAD_PCMH"/>
    <property type="match status" value="1"/>
</dbReference>
<feature type="domain" description="FAD-binding PCMH-type" evidence="6">
    <location>
        <begin position="32"/>
        <end position="200"/>
    </location>
</feature>
<dbReference type="InterPro" id="IPR036318">
    <property type="entry name" value="FAD-bd_PCMH-like_sf"/>
</dbReference>
<evidence type="ECO:0000256" key="1">
    <source>
        <dbReference type="ARBA" id="ARBA00001974"/>
    </source>
</evidence>
<keyword evidence="8" id="KW-1185">Reference proteome</keyword>
<dbReference type="PANTHER" id="PTHR42973:SF39">
    <property type="entry name" value="FAD-BINDING PCMH-TYPE DOMAIN-CONTAINING PROTEIN"/>
    <property type="match status" value="1"/>
</dbReference>
<dbReference type="InterPro" id="IPR006093">
    <property type="entry name" value="Oxy_OxRdtase_FAD_BS"/>
</dbReference>
<evidence type="ECO:0000256" key="2">
    <source>
        <dbReference type="ARBA" id="ARBA00005466"/>
    </source>
</evidence>
<dbReference type="Proteomes" id="UP000321798">
    <property type="component" value="Unassembled WGS sequence"/>
</dbReference>
<dbReference type="PROSITE" id="PS00862">
    <property type="entry name" value="OX2_COVAL_FAD"/>
    <property type="match status" value="1"/>
</dbReference>
<comment type="similarity">
    <text evidence="2">Belongs to the oxygen-dependent FAD-linked oxidoreductase family.</text>
</comment>
<comment type="caution">
    <text evidence="7">The sequence shown here is derived from an EMBL/GenBank/DDBJ whole genome shotgun (WGS) entry which is preliminary data.</text>
</comment>
<evidence type="ECO:0000313" key="7">
    <source>
        <dbReference type="EMBL" id="GEP70868.1"/>
    </source>
</evidence>
<evidence type="ECO:0000256" key="4">
    <source>
        <dbReference type="ARBA" id="ARBA00022827"/>
    </source>
</evidence>
<evidence type="ECO:0000259" key="6">
    <source>
        <dbReference type="PROSITE" id="PS51387"/>
    </source>
</evidence>
<dbReference type="Gene3D" id="3.30.43.10">
    <property type="entry name" value="Uridine Diphospho-n-acetylenolpyruvylglucosamine Reductase, domain 2"/>
    <property type="match status" value="1"/>
</dbReference>
<keyword evidence="3" id="KW-0285">Flavoprotein</keyword>
<dbReference type="AlphaFoldDB" id="A0A512PI34"/>
<dbReference type="InterPro" id="IPR050416">
    <property type="entry name" value="FAD-linked_Oxidoreductase"/>
</dbReference>
<proteinExistence type="inferred from homology"/>
<reference evidence="7 8" key="1">
    <citation type="submission" date="2019-07" db="EMBL/GenBank/DDBJ databases">
        <title>Whole genome shotgun sequence of Cellulomonas soli NBRC 109434.</title>
        <authorList>
            <person name="Hosoyama A."/>
            <person name="Uohara A."/>
            <person name="Ohji S."/>
            <person name="Ichikawa N."/>
        </authorList>
    </citation>
    <scope>NUCLEOTIDE SEQUENCE [LARGE SCALE GENOMIC DNA]</scope>
    <source>
        <strain evidence="7 8">NBRC 109434</strain>
    </source>
</reference>
<dbReference type="InterPro" id="IPR016166">
    <property type="entry name" value="FAD-bd_PCMH"/>
</dbReference>
<dbReference type="GO" id="GO:0071949">
    <property type="term" value="F:FAD binding"/>
    <property type="evidence" value="ECO:0007669"/>
    <property type="project" value="InterPro"/>
</dbReference>
<protein>
    <submittedName>
        <fullName evidence="7">FAD-linked oxidase</fullName>
    </submittedName>
</protein>
<dbReference type="RefSeq" id="WP_146954631.1">
    <property type="nucleotide sequence ID" value="NZ_BAABBJ010000010.1"/>
</dbReference>
<accession>A0A512PI34</accession>
<evidence type="ECO:0000313" key="8">
    <source>
        <dbReference type="Proteomes" id="UP000321798"/>
    </source>
</evidence>
<keyword evidence="5" id="KW-0560">Oxidoreductase</keyword>
<keyword evidence="4" id="KW-0274">FAD</keyword>
<dbReference type="SUPFAM" id="SSF56176">
    <property type="entry name" value="FAD-binding/transporter-associated domain-like"/>
    <property type="match status" value="1"/>
</dbReference>
<comment type="cofactor">
    <cofactor evidence="1">
        <name>FAD</name>
        <dbReference type="ChEBI" id="CHEBI:57692"/>
    </cofactor>
</comment>
<dbReference type="EMBL" id="BKAL01000016">
    <property type="protein sequence ID" value="GEP70868.1"/>
    <property type="molecule type" value="Genomic_DNA"/>
</dbReference>
<dbReference type="Gene3D" id="3.30.465.10">
    <property type="match status" value="1"/>
</dbReference>
<dbReference type="Pfam" id="PF01565">
    <property type="entry name" value="FAD_binding_4"/>
    <property type="match status" value="1"/>
</dbReference>
<gene>
    <name evidence="7" type="ORF">CSO01_35830</name>
</gene>
<name>A0A512PI34_9CELL</name>
<dbReference type="PANTHER" id="PTHR42973">
    <property type="entry name" value="BINDING OXIDOREDUCTASE, PUTATIVE (AFU_ORTHOLOGUE AFUA_1G17690)-RELATED"/>
    <property type="match status" value="1"/>
</dbReference>
<dbReference type="OrthoDB" id="9775082at2"/>
<evidence type="ECO:0000256" key="5">
    <source>
        <dbReference type="ARBA" id="ARBA00023002"/>
    </source>
</evidence>
<sequence length="439" mass="45696">MLTELDSLVVGPVMSPVDPRLEGEVAGFDTSLTHSPDIVVGASTAGDVVETVRWARRHGLRVHVQGTGHGTHEPVTSGVLVTTWRLDRVRVDRPAATVTVGAGARWSDVIDAAAPIGLAPIAPSEPSVGVVGFLLGGGLGPFARSHGFGSDRLEAATVVTGRGEVIEASAEGDAELLWALRGGGHGLGVVTEMRLRLAPVPALFGGYLAFTEEHVAAVVRGWLAWTRTAEPGVTTNLTILHHPDDGAFSVRRSAMLALLFVAYPGEADAGERLAAPLRALAPATADTVGPMALTDLASMHGDPMEPGPSWVRGTMLGSADDDLADAWLAQVGPGARHPFSGTQLRHVGGATEVDVPEGSAVAGRGARYTALLMGQDPELFPTMPAAASTVLDALDPWRTEELNPNFAGGAEGVWSPDVARRLAAVRRRMDPDGLFAAAR</sequence>